<reference evidence="3 4" key="1">
    <citation type="submission" date="2013-03" db="EMBL/GenBank/DDBJ databases">
        <title>The Genome Sequence of Cladophialophora yegresii CBS 114405.</title>
        <authorList>
            <consortium name="The Broad Institute Genomics Platform"/>
            <person name="Cuomo C."/>
            <person name="de Hoog S."/>
            <person name="Gorbushina A."/>
            <person name="Walker B."/>
            <person name="Young S.K."/>
            <person name="Zeng Q."/>
            <person name="Gargeya S."/>
            <person name="Fitzgerald M."/>
            <person name="Haas B."/>
            <person name="Abouelleil A."/>
            <person name="Allen A.W."/>
            <person name="Alvarado L."/>
            <person name="Arachchi H.M."/>
            <person name="Berlin A.M."/>
            <person name="Chapman S.B."/>
            <person name="Gainer-Dewar J."/>
            <person name="Goldberg J."/>
            <person name="Griggs A."/>
            <person name="Gujja S."/>
            <person name="Hansen M."/>
            <person name="Howarth C."/>
            <person name="Imamovic A."/>
            <person name="Ireland A."/>
            <person name="Larimer J."/>
            <person name="McCowan C."/>
            <person name="Murphy C."/>
            <person name="Pearson M."/>
            <person name="Poon T.W."/>
            <person name="Priest M."/>
            <person name="Roberts A."/>
            <person name="Saif S."/>
            <person name="Shea T."/>
            <person name="Sisk P."/>
            <person name="Sykes S."/>
            <person name="Wortman J."/>
            <person name="Nusbaum C."/>
            <person name="Birren B."/>
        </authorList>
    </citation>
    <scope>NUCLEOTIDE SEQUENCE [LARGE SCALE GENOMIC DNA]</scope>
    <source>
        <strain evidence="3 4">CBS 114405</strain>
    </source>
</reference>
<feature type="compositionally biased region" description="Low complexity" evidence="2">
    <location>
        <begin position="371"/>
        <end position="384"/>
    </location>
</feature>
<dbReference type="RefSeq" id="XP_007757442.1">
    <property type="nucleotide sequence ID" value="XM_007759252.1"/>
</dbReference>
<evidence type="ECO:0000313" key="3">
    <source>
        <dbReference type="EMBL" id="EXJ61089.1"/>
    </source>
</evidence>
<name>W9WRV7_9EURO</name>
<feature type="region of interest" description="Disordered" evidence="2">
    <location>
        <begin position="651"/>
        <end position="671"/>
    </location>
</feature>
<keyword evidence="1" id="KW-0175">Coiled coil</keyword>
<feature type="compositionally biased region" description="Acidic residues" evidence="2">
    <location>
        <begin position="501"/>
        <end position="524"/>
    </location>
</feature>
<feature type="compositionally biased region" description="Low complexity" evidence="2">
    <location>
        <begin position="479"/>
        <end position="493"/>
    </location>
</feature>
<evidence type="ECO:0000313" key="4">
    <source>
        <dbReference type="Proteomes" id="UP000019473"/>
    </source>
</evidence>
<gene>
    <name evidence="3" type="ORF">A1O7_05242</name>
</gene>
<dbReference type="HOGENOM" id="CLU_396893_0_0_1"/>
<proteinExistence type="predicted"/>
<feature type="compositionally biased region" description="Basic and acidic residues" evidence="2">
    <location>
        <begin position="525"/>
        <end position="540"/>
    </location>
</feature>
<feature type="region of interest" description="Disordered" evidence="2">
    <location>
        <begin position="141"/>
        <end position="166"/>
    </location>
</feature>
<dbReference type="OrthoDB" id="4160779at2759"/>
<comment type="caution">
    <text evidence="3">The sequence shown here is derived from an EMBL/GenBank/DDBJ whole genome shotgun (WGS) entry which is preliminary data.</text>
</comment>
<feature type="coiled-coil region" evidence="1">
    <location>
        <begin position="544"/>
        <end position="607"/>
    </location>
</feature>
<feature type="compositionally biased region" description="Polar residues" evidence="2">
    <location>
        <begin position="428"/>
        <end position="439"/>
    </location>
</feature>
<evidence type="ECO:0000256" key="1">
    <source>
        <dbReference type="SAM" id="Coils"/>
    </source>
</evidence>
<organism evidence="3 4">
    <name type="scientific">Cladophialophora yegresii CBS 114405</name>
    <dbReference type="NCBI Taxonomy" id="1182544"/>
    <lineage>
        <taxon>Eukaryota</taxon>
        <taxon>Fungi</taxon>
        <taxon>Dikarya</taxon>
        <taxon>Ascomycota</taxon>
        <taxon>Pezizomycotina</taxon>
        <taxon>Eurotiomycetes</taxon>
        <taxon>Chaetothyriomycetidae</taxon>
        <taxon>Chaetothyriales</taxon>
        <taxon>Herpotrichiellaceae</taxon>
        <taxon>Cladophialophora</taxon>
    </lineage>
</organism>
<keyword evidence="4" id="KW-1185">Reference proteome</keyword>
<protein>
    <submittedName>
        <fullName evidence="3">Uncharacterized protein</fullName>
    </submittedName>
</protein>
<feature type="compositionally biased region" description="Basic residues" evidence="2">
    <location>
        <begin position="413"/>
        <end position="424"/>
    </location>
</feature>
<dbReference type="AlphaFoldDB" id="W9WRV7"/>
<evidence type="ECO:0000256" key="2">
    <source>
        <dbReference type="SAM" id="MobiDB-lite"/>
    </source>
</evidence>
<accession>W9WRV7</accession>
<feature type="region of interest" description="Disordered" evidence="2">
    <location>
        <begin position="194"/>
        <end position="540"/>
    </location>
</feature>
<dbReference type="VEuPathDB" id="FungiDB:A1O7_05242"/>
<dbReference type="EMBL" id="AMGW01000003">
    <property type="protein sequence ID" value="EXJ61089.1"/>
    <property type="molecule type" value="Genomic_DNA"/>
</dbReference>
<sequence length="694" mass="76483">MPRSRIQTGIDVLDWGQLKIPGELSLSWYTDNLGAVIPDKYHPNRKDITDPFHRILDRASKYHNDTRPPGVEAVTIYERPRFRTTCRQLASLIPAEYFPPEGSNIVRFLEGVTGYTREKAGMNRYTLPRPNRSSYITPTLAAGTPQSAGLATPKTRQAIKEEPARDSAAVAVIAGFSEESAINLDSDEEADTILPSVESPEHTKKTKSKASPKKSKKSKKSKKAPSSTPRNQAAEDENVPEVAGVCSAEKSKKTLWKKRKYTQGAEDANDTQLIEVASPVEKREPSASKKRSKKLKRSEEAAEAADDSHATDFVTPEEAEDPFKSKKCSQKQQNNGQVTESVPCGSTKPSASNKRKRPNEVAQSEDETQLTAAASTQFQTSFTTKKQKRVGEPAGIEPLANSIDNVDATASQKSKKSTSKRKKRDCPSGNNTETEQAASVPSIPQAKATLKSPRLICVSSESENPWYERTPWASRDTSSESSVEKSPVPVKKSTTFTQGAVDEDNSADEAVDETSSSDEDGDEDERPRATVRRNTDKMLTEKLMADNQALVEKHREEMAVLKQAAKERRQRMRERSQAMAEGHHRQIASLSSDLTRLKDRNQSLEDLLCKGAGLSPLDLERTLVRVGEGLNGYRRAFQMVHKCEGSKIRPGETKGCRSNNSQFATPATSVSRTPSSLRNVAVELHTEHGPCAMC</sequence>
<dbReference type="Proteomes" id="UP000019473">
    <property type="component" value="Unassembled WGS sequence"/>
</dbReference>
<feature type="compositionally biased region" description="Basic residues" evidence="2">
    <location>
        <begin position="204"/>
        <end position="223"/>
    </location>
</feature>
<dbReference type="GeneID" id="19179827"/>
<feature type="compositionally biased region" description="Polar residues" evidence="2">
    <location>
        <begin position="656"/>
        <end position="671"/>
    </location>
</feature>